<feature type="domain" description="SH3" evidence="5">
    <location>
        <begin position="413"/>
        <end position="474"/>
    </location>
</feature>
<feature type="non-terminal residue" evidence="7">
    <location>
        <position position="699"/>
    </location>
</feature>
<dbReference type="InterPro" id="IPR001452">
    <property type="entry name" value="SH3_domain"/>
</dbReference>
<dbReference type="Gene3D" id="2.30.30.40">
    <property type="entry name" value="SH3 Domains"/>
    <property type="match status" value="1"/>
</dbReference>
<gene>
    <name evidence="6" type="ORF">BGT96224_A20990</name>
    <name evidence="7" type="ORF">BGT96224V2_LOCUS4863</name>
</gene>
<feature type="compositionally biased region" description="Polar residues" evidence="3">
    <location>
        <begin position="314"/>
        <end position="325"/>
    </location>
</feature>
<sequence length="699" mass="74245">MNPSNIPYHFGEHDSQHKSDQSTSTLLVYVTTSATSSGPAAGHTTLTSSKVTTSTQSTTQFSSTSSWTSTSVSVTTTPTETSSLPQTTPITSTSESTTEHSTSTSMKDQTLVIDTTSAPHVVSSSTTTSSEPPTTTSIVTSLKDLPSSIESPTSTVPKSMPLLVATSSSSASTFTNSAVSIPTSQTSFAPFPKVTETNQPLELPNSSEPVKSSSMTSTGKASLILGIVLLLGAILLMLQFYLKKKRDNGVSKIQDDEKDGYRDMSQKASVPISASSTSNASSATQPVLNKPTENNRSNGNSPASNYAESEKRSLTTPSDIQSNPFGNHAEIAVDSVNANGPNILNNPSPINRGNNIVPTLVRGASKRSQRQQDFPKAPSPASSKTQTAHQSNTPRANVKPQSGNTAQNTSSEIPIAVHRAQLDFAPSMDDELELIAGQLVRVLHEYDDGWAMCVRLDSSEQGVCPRTCLSTRPIKPRSHSGSSGCPSPGMQASQASTALLQQSPLSVEKGPLPATPNRQGVPNQPSSPEQWSNSVHAQRRPLEPSSLTLGRPSPCDMEPRGLNMTHATLQTSSSSEHGELRDPHPANSESLHESSPLPLKNMARYNCKVNTQTVGNFSAHTPDGCTVESPIIQQFSTNKPTPEVPCNSNPSDSRPSSRNSEIMDDLEPYTQSVHSRSGSPSQHSLDGEYNQKSLPGQAL</sequence>
<feature type="region of interest" description="Disordered" evidence="3">
    <location>
        <begin position="636"/>
        <end position="699"/>
    </location>
</feature>
<feature type="compositionally biased region" description="Polar residues" evidence="3">
    <location>
        <begin position="516"/>
        <end position="536"/>
    </location>
</feature>
<proteinExistence type="predicted"/>
<feature type="compositionally biased region" description="Polar residues" evidence="3">
    <location>
        <begin position="565"/>
        <end position="575"/>
    </location>
</feature>
<feature type="compositionally biased region" description="Low complexity" evidence="3">
    <location>
        <begin position="115"/>
        <end position="141"/>
    </location>
</feature>
<dbReference type="EMBL" id="KE375107">
    <property type="protein sequence ID" value="EPQ63569.1"/>
    <property type="molecule type" value="Genomic_DNA"/>
</dbReference>
<evidence type="ECO:0000256" key="4">
    <source>
        <dbReference type="SAM" id="Phobius"/>
    </source>
</evidence>
<dbReference type="Proteomes" id="UP000053110">
    <property type="component" value="Unassembled WGS sequence"/>
</dbReference>
<feature type="compositionally biased region" description="Low complexity" evidence="3">
    <location>
        <begin position="479"/>
        <end position="506"/>
    </location>
</feature>
<evidence type="ECO:0000256" key="2">
    <source>
        <dbReference type="PROSITE-ProRule" id="PRU00192"/>
    </source>
</evidence>
<dbReference type="SUPFAM" id="SSF50044">
    <property type="entry name" value="SH3-domain"/>
    <property type="match status" value="1"/>
</dbReference>
<keyword evidence="4" id="KW-0472">Membrane</keyword>
<organism evidence="7">
    <name type="scientific">Blumeria graminis f. sp. tritici 96224</name>
    <dbReference type="NCBI Taxonomy" id="1268274"/>
    <lineage>
        <taxon>Eukaryota</taxon>
        <taxon>Fungi</taxon>
        <taxon>Dikarya</taxon>
        <taxon>Ascomycota</taxon>
        <taxon>Pezizomycotina</taxon>
        <taxon>Leotiomycetes</taxon>
        <taxon>Erysiphales</taxon>
        <taxon>Erysiphaceae</taxon>
        <taxon>Blumeria</taxon>
    </lineage>
</organism>
<dbReference type="AlphaFoldDB" id="A0A061HE39"/>
<keyword evidence="4" id="KW-1133">Transmembrane helix</keyword>
<evidence type="ECO:0000313" key="8">
    <source>
        <dbReference type="Proteomes" id="UP000053110"/>
    </source>
</evidence>
<reference evidence="8" key="1">
    <citation type="journal article" date="2013" name="Nat. Genet.">
        <title>The wheat powdery mildew genome shows the unique evolution of an obligate biotroph.</title>
        <authorList>
            <person name="Wicker T."/>
            <person name="Oberhaensli S."/>
            <person name="Parlange F."/>
            <person name="Buchmann J.P."/>
            <person name="Shatalina M."/>
            <person name="Roffler S."/>
            <person name="Ben-David R."/>
            <person name="Dolezel J."/>
            <person name="Simkova H."/>
            <person name="Schulze-Lefert P."/>
            <person name="Spanu P.D."/>
            <person name="Bruggmann R."/>
            <person name="Amselem J."/>
            <person name="Quesneville H."/>
            <person name="Ver Loren van Themaat E."/>
            <person name="Paape T."/>
            <person name="Shimizu K.K."/>
            <person name="Keller B."/>
        </authorList>
    </citation>
    <scope>NUCLEOTIDE SEQUENCE [LARGE SCALE GENOMIC DNA]</scope>
    <source>
        <strain evidence="8">96224</strain>
    </source>
</reference>
<feature type="region of interest" description="Disordered" evidence="3">
    <location>
        <begin position="1"/>
        <end position="157"/>
    </location>
</feature>
<keyword evidence="1 2" id="KW-0728">SH3 domain</keyword>
<feature type="compositionally biased region" description="Low complexity" evidence="3">
    <location>
        <begin position="647"/>
        <end position="660"/>
    </location>
</feature>
<feature type="compositionally biased region" description="Polar residues" evidence="3">
    <location>
        <begin position="148"/>
        <end position="157"/>
    </location>
</feature>
<dbReference type="InterPro" id="IPR036028">
    <property type="entry name" value="SH3-like_dom_sf"/>
</dbReference>
<feature type="compositionally biased region" description="Polar residues" evidence="3">
    <location>
        <begin position="380"/>
        <end position="411"/>
    </location>
</feature>
<dbReference type="Pfam" id="PF14604">
    <property type="entry name" value="SH3_9"/>
    <property type="match status" value="1"/>
</dbReference>
<reference evidence="7" key="3">
    <citation type="submission" date="2018-07" db="EMBL/GenBank/DDBJ databases">
        <authorList>
            <person name="Quirk P.G."/>
            <person name="Krulwich T.A."/>
        </authorList>
    </citation>
    <scope>NUCLEOTIDE SEQUENCE</scope>
    <source>
        <strain evidence="7">96224</strain>
    </source>
</reference>
<evidence type="ECO:0000259" key="5">
    <source>
        <dbReference type="PROSITE" id="PS50002"/>
    </source>
</evidence>
<evidence type="ECO:0000313" key="6">
    <source>
        <dbReference type="EMBL" id="EPQ63569.1"/>
    </source>
</evidence>
<dbReference type="HOGENOM" id="CLU_394307_0_0_1"/>
<feature type="region of interest" description="Disordered" evidence="3">
    <location>
        <begin position="185"/>
        <end position="216"/>
    </location>
</feature>
<feature type="compositionally biased region" description="Polar residues" evidence="3">
    <location>
        <begin position="284"/>
        <end position="307"/>
    </location>
</feature>
<name>A0A061HE39_BLUGR</name>
<protein>
    <submittedName>
        <fullName evidence="7">BgtA-20990</fullName>
    </submittedName>
</protein>
<dbReference type="SMART" id="SM00326">
    <property type="entry name" value="SH3"/>
    <property type="match status" value="1"/>
</dbReference>
<evidence type="ECO:0000256" key="3">
    <source>
        <dbReference type="SAM" id="MobiDB-lite"/>
    </source>
</evidence>
<feature type="compositionally biased region" description="Polar residues" evidence="3">
    <location>
        <begin position="669"/>
        <end position="699"/>
    </location>
</feature>
<feature type="region of interest" description="Disordered" evidence="3">
    <location>
        <begin position="468"/>
        <end position="597"/>
    </location>
</feature>
<dbReference type="OrthoDB" id="5340910at2759"/>
<feature type="compositionally biased region" description="Basic and acidic residues" evidence="3">
    <location>
        <begin position="10"/>
        <end position="20"/>
    </location>
</feature>
<feature type="compositionally biased region" description="Low complexity" evidence="3">
    <location>
        <begin position="22"/>
        <end position="37"/>
    </location>
</feature>
<dbReference type="PROSITE" id="PS50002">
    <property type="entry name" value="SH3"/>
    <property type="match status" value="1"/>
</dbReference>
<feature type="region of interest" description="Disordered" evidence="3">
    <location>
        <begin position="363"/>
        <end position="411"/>
    </location>
</feature>
<feature type="region of interest" description="Disordered" evidence="3">
    <location>
        <begin position="250"/>
        <end position="326"/>
    </location>
</feature>
<feature type="compositionally biased region" description="Basic and acidic residues" evidence="3">
    <location>
        <begin position="250"/>
        <end position="265"/>
    </location>
</feature>
<feature type="transmembrane region" description="Helical" evidence="4">
    <location>
        <begin position="221"/>
        <end position="242"/>
    </location>
</feature>
<dbReference type="EMBL" id="UIGY01000137">
    <property type="protein sequence ID" value="SUZ11685.1"/>
    <property type="molecule type" value="Genomic_DNA"/>
</dbReference>
<feature type="compositionally biased region" description="Polar residues" evidence="3">
    <location>
        <begin position="195"/>
        <end position="216"/>
    </location>
</feature>
<evidence type="ECO:0000313" key="7">
    <source>
        <dbReference type="EMBL" id="SUZ11685.1"/>
    </source>
</evidence>
<accession>A0A061HE39</accession>
<evidence type="ECO:0000256" key="1">
    <source>
        <dbReference type="ARBA" id="ARBA00022443"/>
    </source>
</evidence>
<reference evidence="6" key="2">
    <citation type="submission" date="2013-01" db="EMBL/GenBank/DDBJ databases">
        <title>The wheat powdery mildew genome reveals unique evolution of an obligate biotroph.</title>
        <authorList>
            <person name="Oberhaensli S."/>
            <person name="Wicker T."/>
            <person name="Keller B."/>
        </authorList>
    </citation>
    <scope>NUCLEOTIDE SEQUENCE</scope>
    <source>
        <strain evidence="6">96224</strain>
    </source>
</reference>
<feature type="compositionally biased region" description="Low complexity" evidence="3">
    <location>
        <begin position="268"/>
        <end position="283"/>
    </location>
</feature>
<keyword evidence="4" id="KW-0812">Transmembrane</keyword>
<feature type="compositionally biased region" description="Low complexity" evidence="3">
    <location>
        <begin position="44"/>
        <end position="105"/>
    </location>
</feature>